<evidence type="ECO:0000313" key="2">
    <source>
        <dbReference type="EMBL" id="EPQ19122.1"/>
    </source>
</evidence>
<organism evidence="2 3">
    <name type="scientific">Myotis brandtii</name>
    <name type="common">Brandt's bat</name>
    <dbReference type="NCBI Taxonomy" id="109478"/>
    <lineage>
        <taxon>Eukaryota</taxon>
        <taxon>Metazoa</taxon>
        <taxon>Chordata</taxon>
        <taxon>Craniata</taxon>
        <taxon>Vertebrata</taxon>
        <taxon>Euteleostomi</taxon>
        <taxon>Mammalia</taxon>
        <taxon>Eutheria</taxon>
        <taxon>Laurasiatheria</taxon>
        <taxon>Chiroptera</taxon>
        <taxon>Yangochiroptera</taxon>
        <taxon>Vespertilionidae</taxon>
        <taxon>Myotis</taxon>
    </lineage>
</organism>
<feature type="region of interest" description="Disordered" evidence="1">
    <location>
        <begin position="1"/>
        <end position="21"/>
    </location>
</feature>
<keyword evidence="3" id="KW-1185">Reference proteome</keyword>
<proteinExistence type="predicted"/>
<name>S7QD43_MYOBR</name>
<dbReference type="EMBL" id="KE164608">
    <property type="protein sequence ID" value="EPQ19122.1"/>
    <property type="molecule type" value="Genomic_DNA"/>
</dbReference>
<dbReference type="AlphaFoldDB" id="S7QD43"/>
<reference evidence="2 3" key="1">
    <citation type="journal article" date="2013" name="Nat. Commun.">
        <title>Genome analysis reveals insights into physiology and longevity of the Brandt's bat Myotis brandtii.</title>
        <authorList>
            <person name="Seim I."/>
            <person name="Fang X."/>
            <person name="Xiong Z."/>
            <person name="Lobanov A.V."/>
            <person name="Huang Z."/>
            <person name="Ma S."/>
            <person name="Feng Y."/>
            <person name="Turanov A.A."/>
            <person name="Zhu Y."/>
            <person name="Lenz T.L."/>
            <person name="Gerashchenko M.V."/>
            <person name="Fan D."/>
            <person name="Hee Yim S."/>
            <person name="Yao X."/>
            <person name="Jordan D."/>
            <person name="Xiong Y."/>
            <person name="Ma Y."/>
            <person name="Lyapunov A.N."/>
            <person name="Chen G."/>
            <person name="Kulakova O.I."/>
            <person name="Sun Y."/>
            <person name="Lee S.G."/>
            <person name="Bronson R.T."/>
            <person name="Moskalev A.A."/>
            <person name="Sunyaev S.R."/>
            <person name="Zhang G."/>
            <person name="Krogh A."/>
            <person name="Wang J."/>
            <person name="Gladyshev V.N."/>
        </authorList>
    </citation>
    <scope>NUCLEOTIDE SEQUENCE [LARGE SCALE GENOMIC DNA]</scope>
</reference>
<accession>S7QD43</accession>
<sequence length="140" mass="15142">MERLGLTPSVGASSSCCPSRPSVAGGGGEALRGDQASSCRSHPLMAPSDRDWCWALAAGASWQWVGQDHEMKAWLSPLPCYNTQNSNALVFTCCPNDADTVQESKHRDIQENPDIQCLRLRVNIRECQGAPEEGEKIPSG</sequence>
<evidence type="ECO:0000313" key="3">
    <source>
        <dbReference type="Proteomes" id="UP000052978"/>
    </source>
</evidence>
<gene>
    <name evidence="2" type="ORF">D623_10034248</name>
</gene>
<dbReference type="PROSITE" id="PS51257">
    <property type="entry name" value="PROKAR_LIPOPROTEIN"/>
    <property type="match status" value="1"/>
</dbReference>
<dbReference type="Proteomes" id="UP000052978">
    <property type="component" value="Unassembled WGS sequence"/>
</dbReference>
<protein>
    <submittedName>
        <fullName evidence="2">Uncharacterized protein</fullName>
    </submittedName>
</protein>
<evidence type="ECO:0000256" key="1">
    <source>
        <dbReference type="SAM" id="MobiDB-lite"/>
    </source>
</evidence>